<feature type="transmembrane region" description="Helical" evidence="2">
    <location>
        <begin position="259"/>
        <end position="282"/>
    </location>
</feature>
<protein>
    <submittedName>
        <fullName evidence="3">Uncharacterized protein</fullName>
    </submittedName>
</protein>
<proteinExistence type="predicted"/>
<feature type="transmembrane region" description="Helical" evidence="2">
    <location>
        <begin position="302"/>
        <end position="324"/>
    </location>
</feature>
<dbReference type="Proteomes" id="UP000000560">
    <property type="component" value="Chromosome VII"/>
</dbReference>
<evidence type="ECO:0000313" key="3">
    <source>
        <dbReference type="EMBL" id="CBF87054.1"/>
    </source>
</evidence>
<dbReference type="AlphaFoldDB" id="Q5BA92"/>
<evidence type="ECO:0000313" key="4">
    <source>
        <dbReference type="Proteomes" id="UP000000560"/>
    </source>
</evidence>
<organism evidence="3 4">
    <name type="scientific">Emericella nidulans (strain FGSC A4 / ATCC 38163 / CBS 112.46 / NRRL 194 / M139)</name>
    <name type="common">Aspergillus nidulans</name>
    <dbReference type="NCBI Taxonomy" id="227321"/>
    <lineage>
        <taxon>Eukaryota</taxon>
        <taxon>Fungi</taxon>
        <taxon>Dikarya</taxon>
        <taxon>Ascomycota</taxon>
        <taxon>Pezizomycotina</taxon>
        <taxon>Eurotiomycetes</taxon>
        <taxon>Eurotiomycetidae</taxon>
        <taxon>Eurotiales</taxon>
        <taxon>Aspergillaceae</taxon>
        <taxon>Aspergillus</taxon>
        <taxon>Aspergillus subgen. Nidulantes</taxon>
    </lineage>
</organism>
<dbReference type="OMA" id="QITIAFH"/>
<feature type="transmembrane region" description="Helical" evidence="2">
    <location>
        <begin position="186"/>
        <end position="209"/>
    </location>
</feature>
<evidence type="ECO:0000256" key="1">
    <source>
        <dbReference type="SAM" id="MobiDB-lite"/>
    </source>
</evidence>
<sequence length="444" mass="48498">MSSFSLDDYLDDLSDYGFDYSDFGLDDEDFDYSDYLNDDDFDYSDYGLDDEDFDFDYSDYLPSSTSSASYPTSTSYDWLSGGDSGDDGDITTPSSSDYDMNLDGTPPNGEGSTNGLPSSLGGAFGSDFSNQQVSDSCVSEVAFKTTAPKVDLAFDVIFLVLFIALAVFTVIRLFKIKRNGGGMVNWVLFPISLFFTILYLFLDTITLILSECVMMRGDKYWDAQTAVQWFSRLAIFLLIVIIMLPICRKLQQGGGIFATLTLVLHSLWIALTGIFLIVSLALTTRVRVGDRDGFKLEKASNGVTMAYSVFLFIAALLALVNMGIALVKKANLRKGLTLITIPVLALSTLILTLILMGGFADNVYGSKNRSAKYFQQSGDAQTFLARLFYAVSFVSALFVAGANTANDDAAQSAPSMTQTPKPAEYYQPQPQPVTTAPVPAPAQH</sequence>
<keyword evidence="2" id="KW-0812">Transmembrane</keyword>
<keyword evidence="4" id="KW-1185">Reference proteome</keyword>
<keyword evidence="2" id="KW-1133">Transmembrane helix</keyword>
<name>Q5BA92_EMENI</name>
<feature type="transmembrane region" description="Helical" evidence="2">
    <location>
        <begin position="152"/>
        <end position="174"/>
    </location>
</feature>
<reference evidence="4" key="1">
    <citation type="journal article" date="2005" name="Nature">
        <title>Sequencing of Aspergillus nidulans and comparative analysis with A. fumigatus and A. oryzae.</title>
        <authorList>
            <person name="Galagan J.E."/>
            <person name="Calvo S.E."/>
            <person name="Cuomo C."/>
            <person name="Ma L.J."/>
            <person name="Wortman J.R."/>
            <person name="Batzoglou S."/>
            <person name="Lee S.I."/>
            <person name="Basturkmen M."/>
            <person name="Spevak C.C."/>
            <person name="Clutterbuck J."/>
            <person name="Kapitonov V."/>
            <person name="Jurka J."/>
            <person name="Scazzocchio C."/>
            <person name="Farman M."/>
            <person name="Butler J."/>
            <person name="Purcell S."/>
            <person name="Harris S."/>
            <person name="Braus G.H."/>
            <person name="Draht O."/>
            <person name="Busch S."/>
            <person name="D'Enfert C."/>
            <person name="Bouchier C."/>
            <person name="Goldman G.H."/>
            <person name="Bell-Pedersen D."/>
            <person name="Griffiths-Jones S."/>
            <person name="Doonan J.H."/>
            <person name="Yu J."/>
            <person name="Vienken K."/>
            <person name="Pain A."/>
            <person name="Freitag M."/>
            <person name="Selker E.U."/>
            <person name="Archer D.B."/>
            <person name="Penalva M.A."/>
            <person name="Oakley B.R."/>
            <person name="Momany M."/>
            <person name="Tanaka T."/>
            <person name="Kumagai T."/>
            <person name="Asai K."/>
            <person name="Machida M."/>
            <person name="Nierman W.C."/>
            <person name="Denning D.W."/>
            <person name="Caddick M."/>
            <person name="Hynes M."/>
            <person name="Paoletti M."/>
            <person name="Fischer R."/>
            <person name="Miller B."/>
            <person name="Dyer P."/>
            <person name="Sachs M.S."/>
            <person name="Osmani S.A."/>
            <person name="Birren B.W."/>
        </authorList>
    </citation>
    <scope>NUCLEOTIDE SEQUENCE [LARGE SCALE GENOMIC DNA]</scope>
    <source>
        <strain evidence="4">FGSC A4 / ATCC 38163 / CBS 112.46 / NRRL 194 / M139</strain>
    </source>
</reference>
<feature type="compositionally biased region" description="Low complexity" evidence="1">
    <location>
        <begin position="432"/>
        <end position="444"/>
    </location>
</feature>
<dbReference type="InParanoid" id="Q5BA92"/>
<dbReference type="RefSeq" id="XP_660142.1">
    <property type="nucleotide sequence ID" value="XM_655050.1"/>
</dbReference>
<dbReference type="EMBL" id="BN001307">
    <property type="protein sequence ID" value="CBF87054.1"/>
    <property type="molecule type" value="Genomic_DNA"/>
</dbReference>
<feature type="region of interest" description="Disordered" evidence="1">
    <location>
        <begin position="81"/>
        <end position="116"/>
    </location>
</feature>
<keyword evidence="2" id="KW-0472">Membrane</keyword>
<dbReference type="HOGENOM" id="CLU_616810_0_0_1"/>
<feature type="region of interest" description="Disordered" evidence="1">
    <location>
        <begin position="408"/>
        <end position="444"/>
    </location>
</feature>
<reference evidence="4" key="2">
    <citation type="journal article" date="2009" name="Fungal Genet. Biol.">
        <title>The 2008 update of the Aspergillus nidulans genome annotation: a community effort.</title>
        <authorList>
            <person name="Wortman J.R."/>
            <person name="Gilsenan J.M."/>
            <person name="Joardar V."/>
            <person name="Deegan J."/>
            <person name="Clutterbuck J."/>
            <person name="Andersen M.R."/>
            <person name="Archer D."/>
            <person name="Bencina M."/>
            <person name="Braus G."/>
            <person name="Coutinho P."/>
            <person name="von Dohren H."/>
            <person name="Doonan J."/>
            <person name="Driessen A.J."/>
            <person name="Durek P."/>
            <person name="Espeso E."/>
            <person name="Fekete E."/>
            <person name="Flipphi M."/>
            <person name="Estrada C.G."/>
            <person name="Geysens S."/>
            <person name="Goldman G."/>
            <person name="de Groot P.W."/>
            <person name="Hansen K."/>
            <person name="Harris S.D."/>
            <person name="Heinekamp T."/>
            <person name="Helmstaedt K."/>
            <person name="Henrissat B."/>
            <person name="Hofmann G."/>
            <person name="Homan T."/>
            <person name="Horio T."/>
            <person name="Horiuchi H."/>
            <person name="James S."/>
            <person name="Jones M."/>
            <person name="Karaffa L."/>
            <person name="Karanyi Z."/>
            <person name="Kato M."/>
            <person name="Keller N."/>
            <person name="Kelly D.E."/>
            <person name="Kiel J.A."/>
            <person name="Kim J.M."/>
            <person name="van der Klei I.J."/>
            <person name="Klis F.M."/>
            <person name="Kovalchuk A."/>
            <person name="Krasevec N."/>
            <person name="Kubicek C.P."/>
            <person name="Liu B."/>
            <person name="Maccabe A."/>
            <person name="Meyer V."/>
            <person name="Mirabito P."/>
            <person name="Miskei M."/>
            <person name="Mos M."/>
            <person name="Mullins J."/>
            <person name="Nelson D.R."/>
            <person name="Nielsen J."/>
            <person name="Oakley B.R."/>
            <person name="Osmani S.A."/>
            <person name="Pakula T."/>
            <person name="Paszewski A."/>
            <person name="Paulsen I."/>
            <person name="Pilsyk S."/>
            <person name="Pocsi I."/>
            <person name="Punt P.J."/>
            <person name="Ram A.F."/>
            <person name="Ren Q."/>
            <person name="Robellet X."/>
            <person name="Robson G."/>
            <person name="Seiboth B."/>
            <person name="van Solingen P."/>
            <person name="Specht T."/>
            <person name="Sun J."/>
            <person name="Taheri-Talesh N."/>
            <person name="Takeshita N."/>
            <person name="Ussery D."/>
            <person name="vanKuyk P.A."/>
            <person name="Visser H."/>
            <person name="van de Vondervoort P.J."/>
            <person name="de Vries R.P."/>
            <person name="Walton J."/>
            <person name="Xiang X."/>
            <person name="Xiong Y."/>
            <person name="Zeng A.P."/>
            <person name="Brandt B.W."/>
            <person name="Cornell M.J."/>
            <person name="van den Hondel C.A."/>
            <person name="Visser J."/>
            <person name="Oliver S.G."/>
            <person name="Turner G."/>
        </authorList>
    </citation>
    <scope>GENOME REANNOTATION</scope>
    <source>
        <strain evidence="4">FGSC A4 / ATCC 38163 / CBS 112.46 / NRRL 194 / M139</strain>
    </source>
</reference>
<feature type="transmembrane region" description="Helical" evidence="2">
    <location>
        <begin position="336"/>
        <end position="360"/>
    </location>
</feature>
<dbReference type="GeneID" id="2875721"/>
<feature type="transmembrane region" description="Helical" evidence="2">
    <location>
        <begin position="229"/>
        <end position="247"/>
    </location>
</feature>
<gene>
    <name evidence="3" type="ORF">ANIA_02538</name>
</gene>
<dbReference type="OrthoDB" id="4507588at2759"/>
<feature type="transmembrane region" description="Helical" evidence="2">
    <location>
        <begin position="380"/>
        <end position="402"/>
    </location>
</feature>
<accession>C8VPM1</accession>
<evidence type="ECO:0000256" key="2">
    <source>
        <dbReference type="SAM" id="Phobius"/>
    </source>
</evidence>
<dbReference type="VEuPathDB" id="FungiDB:AN2538"/>
<dbReference type="KEGG" id="ani:ANIA_02538"/>
<accession>Q5BA92</accession>